<dbReference type="PROSITE" id="PS50405">
    <property type="entry name" value="GST_CTER"/>
    <property type="match status" value="1"/>
</dbReference>
<comment type="caution">
    <text evidence="5">The sequence shown here is derived from an EMBL/GenBank/DDBJ whole genome shotgun (WGS) entry which is preliminary data.</text>
</comment>
<protein>
    <recommendedName>
        <fullName evidence="7">Glutathione S-transferase</fullName>
    </recommendedName>
</protein>
<dbReference type="SUPFAM" id="SSF47616">
    <property type="entry name" value="GST C-terminal domain-like"/>
    <property type="match status" value="1"/>
</dbReference>
<dbReference type="InterPro" id="IPR036282">
    <property type="entry name" value="Glutathione-S-Trfase_C_sf"/>
</dbReference>
<accession>A0A428PJF3</accession>
<evidence type="ECO:0000259" key="3">
    <source>
        <dbReference type="PROSITE" id="PS50404"/>
    </source>
</evidence>
<dbReference type="InterPro" id="IPR004045">
    <property type="entry name" value="Glutathione_S-Trfase_N"/>
</dbReference>
<keyword evidence="6" id="KW-1185">Reference proteome</keyword>
<dbReference type="InterPro" id="IPR036249">
    <property type="entry name" value="Thioredoxin-like_sf"/>
</dbReference>
<feature type="domain" description="GST N-terminal" evidence="3">
    <location>
        <begin position="56"/>
        <end position="136"/>
    </location>
</feature>
<dbReference type="SUPFAM" id="SSF52833">
    <property type="entry name" value="Thioredoxin-like"/>
    <property type="match status" value="1"/>
</dbReference>
<evidence type="ECO:0008006" key="7">
    <source>
        <dbReference type="Google" id="ProtNLM"/>
    </source>
</evidence>
<evidence type="ECO:0000313" key="6">
    <source>
        <dbReference type="Proteomes" id="UP000288168"/>
    </source>
</evidence>
<dbReference type="SFLD" id="SFLDS00019">
    <property type="entry name" value="Glutathione_Transferase_(cytos"/>
    <property type="match status" value="1"/>
</dbReference>
<evidence type="ECO:0000313" key="5">
    <source>
        <dbReference type="EMBL" id="RSL53159.1"/>
    </source>
</evidence>
<dbReference type="Proteomes" id="UP000288168">
    <property type="component" value="Unassembled WGS sequence"/>
</dbReference>
<dbReference type="Gene3D" id="1.20.1050.130">
    <property type="match status" value="1"/>
</dbReference>
<reference evidence="5 6" key="1">
    <citation type="submission" date="2017-06" db="EMBL/GenBank/DDBJ databases">
        <title>Comparative genomic analysis of Ambrosia Fusariam Clade fungi.</title>
        <authorList>
            <person name="Stajich J.E."/>
            <person name="Carrillo J."/>
            <person name="Kijimoto T."/>
            <person name="Eskalen A."/>
            <person name="O'Donnell K."/>
            <person name="Kasson M."/>
        </authorList>
    </citation>
    <scope>NUCLEOTIDE SEQUENCE [LARGE SCALE GENOMIC DNA]</scope>
    <source>
        <strain evidence="5 6">NRRL62584</strain>
    </source>
</reference>
<dbReference type="Pfam" id="PF02798">
    <property type="entry name" value="GST_N"/>
    <property type="match status" value="1"/>
</dbReference>
<dbReference type="PANTHER" id="PTHR44051">
    <property type="entry name" value="GLUTATHIONE S-TRANSFERASE-RELATED"/>
    <property type="match status" value="1"/>
</dbReference>
<sequence>MTFGDNNNDITTWARLGLKTVHSRSTDKPFWSRGNSFSPASSSTSLFSPFSMAALKPLTVYVHSAGPNPYKVAIVLEELSSPYDKIVVDNPKEDWFLALNPNGRVPAITDPNNGDFTIWESGAIVEYLVELYDKHGKLTVEHAKGKWTLKQYLHFQMSGQGPYFGQAVWFHRCPDDIPIAKQRYIEQTVPVFEVLETILKDREYLVRDKSTYADLCFVPWNRVALHAPFFKDSLWERYHIEEKFPNFLTWHRRLSSRPSVNKAFGESQD</sequence>
<dbReference type="OrthoDB" id="422574at2759"/>
<dbReference type="PROSITE" id="PS50404">
    <property type="entry name" value="GST_NTER"/>
    <property type="match status" value="1"/>
</dbReference>
<dbReference type="InterPro" id="IPR040079">
    <property type="entry name" value="Glutathione_S-Trfase"/>
</dbReference>
<evidence type="ECO:0000259" key="4">
    <source>
        <dbReference type="PROSITE" id="PS50405"/>
    </source>
</evidence>
<proteinExistence type="inferred from homology"/>
<gene>
    <name evidence="5" type="ORF">CEP54_010555</name>
</gene>
<dbReference type="CDD" id="cd03048">
    <property type="entry name" value="GST_N_Ure2p_like"/>
    <property type="match status" value="1"/>
</dbReference>
<evidence type="ECO:0000256" key="1">
    <source>
        <dbReference type="ARBA" id="ARBA00007409"/>
    </source>
</evidence>
<dbReference type="EMBL" id="NKCI01000126">
    <property type="protein sequence ID" value="RSL53159.1"/>
    <property type="molecule type" value="Genomic_DNA"/>
</dbReference>
<comment type="similarity">
    <text evidence="1 2">Belongs to the GST superfamily.</text>
</comment>
<dbReference type="Pfam" id="PF00043">
    <property type="entry name" value="GST_C"/>
    <property type="match status" value="1"/>
</dbReference>
<dbReference type="AlphaFoldDB" id="A0A428PJF3"/>
<dbReference type="PANTHER" id="PTHR44051:SF3">
    <property type="entry name" value="TRANSCRIPTIONAL REGULATOR URE2"/>
    <property type="match status" value="1"/>
</dbReference>
<name>A0A428PJF3_9HYPO</name>
<dbReference type="SFLD" id="SFLDG00358">
    <property type="entry name" value="Main_(cytGST)"/>
    <property type="match status" value="1"/>
</dbReference>
<dbReference type="InterPro" id="IPR004046">
    <property type="entry name" value="GST_C"/>
</dbReference>
<organism evidence="5 6">
    <name type="scientific">Fusarium duplospermum</name>
    <dbReference type="NCBI Taxonomy" id="1325734"/>
    <lineage>
        <taxon>Eukaryota</taxon>
        <taxon>Fungi</taxon>
        <taxon>Dikarya</taxon>
        <taxon>Ascomycota</taxon>
        <taxon>Pezizomycotina</taxon>
        <taxon>Sordariomycetes</taxon>
        <taxon>Hypocreomycetidae</taxon>
        <taxon>Hypocreales</taxon>
        <taxon>Nectriaceae</taxon>
        <taxon>Fusarium</taxon>
        <taxon>Fusarium solani species complex</taxon>
    </lineage>
</organism>
<feature type="domain" description="GST C-terminal" evidence="4">
    <location>
        <begin position="142"/>
        <end position="269"/>
    </location>
</feature>
<dbReference type="STRING" id="1325734.A0A428PJF3"/>
<evidence type="ECO:0000256" key="2">
    <source>
        <dbReference type="RuleBase" id="RU003494"/>
    </source>
</evidence>
<dbReference type="InterPro" id="IPR010987">
    <property type="entry name" value="Glutathione-S-Trfase_C-like"/>
</dbReference>